<comment type="similarity">
    <text evidence="2 8">Belongs to the NiCoT transporter (TC 2.A.52) family.</text>
</comment>
<proteinExistence type="inferred from homology"/>
<evidence type="ECO:0000313" key="9">
    <source>
        <dbReference type="EMBL" id="PVX70632.1"/>
    </source>
</evidence>
<dbReference type="NCBIfam" id="TIGR00802">
    <property type="entry name" value="nico"/>
    <property type="match status" value="1"/>
</dbReference>
<dbReference type="Pfam" id="PF03824">
    <property type="entry name" value="NicO"/>
    <property type="match status" value="1"/>
</dbReference>
<feature type="transmembrane region" description="Helical" evidence="8">
    <location>
        <begin position="341"/>
        <end position="362"/>
    </location>
</feature>
<reference evidence="9 10" key="1">
    <citation type="submission" date="2018-05" db="EMBL/GenBank/DDBJ databases">
        <title>Genomic Encyclopedia of Type Strains, Phase IV (KMG-V): Genome sequencing to study the core and pangenomes of soil and plant-associated prokaryotes.</title>
        <authorList>
            <person name="Whitman W."/>
        </authorList>
    </citation>
    <scope>NUCLEOTIDE SEQUENCE [LARGE SCALE GENOMIC DNA]</scope>
    <source>
        <strain evidence="9 10">SCZa-39</strain>
    </source>
</reference>
<dbReference type="InterPro" id="IPR004688">
    <property type="entry name" value="Ni/Co_transpt"/>
</dbReference>
<feature type="transmembrane region" description="Helical" evidence="8">
    <location>
        <begin position="74"/>
        <end position="92"/>
    </location>
</feature>
<dbReference type="Proteomes" id="UP000245712">
    <property type="component" value="Unassembled WGS sequence"/>
</dbReference>
<evidence type="ECO:0000256" key="3">
    <source>
        <dbReference type="ARBA" id="ARBA00022448"/>
    </source>
</evidence>
<comment type="caution">
    <text evidence="9">The sequence shown here is derived from an EMBL/GenBank/DDBJ whole genome shotgun (WGS) entry which is preliminary data.</text>
</comment>
<evidence type="ECO:0000256" key="4">
    <source>
        <dbReference type="ARBA" id="ARBA00022596"/>
    </source>
</evidence>
<feature type="transmembrane region" description="Helical" evidence="8">
    <location>
        <begin position="48"/>
        <end position="68"/>
    </location>
</feature>
<dbReference type="PANTHER" id="PTHR31611:SF0">
    <property type="entry name" value="HIGH-AFFINITY NICKEL TRANSPORT PROTEIN NIC1"/>
    <property type="match status" value="1"/>
</dbReference>
<feature type="transmembrane region" description="Helical" evidence="8">
    <location>
        <begin position="254"/>
        <end position="286"/>
    </location>
</feature>
<evidence type="ECO:0000256" key="5">
    <source>
        <dbReference type="ARBA" id="ARBA00022692"/>
    </source>
</evidence>
<evidence type="ECO:0000256" key="7">
    <source>
        <dbReference type="ARBA" id="ARBA00023136"/>
    </source>
</evidence>
<accession>A0ABX5K7W9</accession>
<dbReference type="PANTHER" id="PTHR31611">
    <property type="entry name" value="HIGH-AFFINITY NICKEL TRANSPORT PROTEIN NIC1"/>
    <property type="match status" value="1"/>
</dbReference>
<sequence>MIECLSPVRRSLKTAGDRFEQDTMDIPLPHPPHRPPSFPKRSATRAKIGVVLSMLLACNLAAWCWAIAMFGSRPALLGACMLAYTFGLRHAVDADHIAAIDNVTRKLMHDGKRPVTIGLMFSLGHSTIVVLASAAIAAAAFGLRERLDAVRDVAGTIGTAVSTIFLFAIAISNLLTLRAVIQSYRRARRGGAHDDAAPHAHGLLARVLRPLTRIVTKSWHMYVLGVLFGLGFDTATEIGVLGLSAASATHDLPIWSIMVFPALFTAGMTLIDTADGMLMLGVYGWALRDPARKHRYNVGVTALSAALALLIGGIEGIGLIGEKFALRGSLWDGAGALDAHLGAAGYAIVAVFAGSWLFAATAQRQRQRRRARAGARV</sequence>
<feature type="transmembrane region" description="Helical" evidence="8">
    <location>
        <begin position="153"/>
        <end position="181"/>
    </location>
</feature>
<protein>
    <recommendedName>
        <fullName evidence="8">Nickel/cobalt efflux system</fullName>
    </recommendedName>
</protein>
<keyword evidence="10" id="KW-1185">Reference proteome</keyword>
<name>A0ABX5K7W9_9BURK</name>
<keyword evidence="7 8" id="KW-0472">Membrane</keyword>
<feature type="transmembrane region" description="Helical" evidence="8">
    <location>
        <begin position="115"/>
        <end position="141"/>
    </location>
</feature>
<evidence type="ECO:0000256" key="8">
    <source>
        <dbReference type="RuleBase" id="RU362101"/>
    </source>
</evidence>
<organism evidence="9 10">
    <name type="scientific">Paraburkholderia unamae</name>
    <dbReference type="NCBI Taxonomy" id="219649"/>
    <lineage>
        <taxon>Bacteria</taxon>
        <taxon>Pseudomonadati</taxon>
        <taxon>Pseudomonadota</taxon>
        <taxon>Betaproteobacteria</taxon>
        <taxon>Burkholderiales</taxon>
        <taxon>Burkholderiaceae</taxon>
        <taxon>Paraburkholderia</taxon>
    </lineage>
</organism>
<dbReference type="EMBL" id="QEOB01000036">
    <property type="protein sequence ID" value="PVX70632.1"/>
    <property type="molecule type" value="Genomic_DNA"/>
</dbReference>
<feature type="transmembrane region" description="Helical" evidence="8">
    <location>
        <begin position="298"/>
        <end position="321"/>
    </location>
</feature>
<feature type="transmembrane region" description="Helical" evidence="8">
    <location>
        <begin position="219"/>
        <end position="242"/>
    </location>
</feature>
<dbReference type="InterPro" id="IPR011541">
    <property type="entry name" value="Ni/Co_transpt_high_affinity"/>
</dbReference>
<evidence type="ECO:0000313" key="10">
    <source>
        <dbReference type="Proteomes" id="UP000245712"/>
    </source>
</evidence>
<keyword evidence="6 8" id="KW-1133">Transmembrane helix</keyword>
<keyword evidence="4" id="KW-0533">Nickel</keyword>
<evidence type="ECO:0000256" key="6">
    <source>
        <dbReference type="ARBA" id="ARBA00022989"/>
    </source>
</evidence>
<evidence type="ECO:0000256" key="1">
    <source>
        <dbReference type="ARBA" id="ARBA00004127"/>
    </source>
</evidence>
<gene>
    <name evidence="9" type="ORF">C7402_13610</name>
</gene>
<comment type="subcellular location">
    <subcellularLocation>
        <location evidence="8">Cell membrane</location>
        <topology evidence="8">Multi-pass membrane protein</topology>
    </subcellularLocation>
    <subcellularLocation>
        <location evidence="1">Endomembrane system</location>
        <topology evidence="1">Multi-pass membrane protein</topology>
    </subcellularLocation>
</comment>
<keyword evidence="5 8" id="KW-0812">Transmembrane</keyword>
<keyword evidence="3 8" id="KW-0813">Transport</keyword>
<evidence type="ECO:0000256" key="2">
    <source>
        <dbReference type="ARBA" id="ARBA00010892"/>
    </source>
</evidence>